<keyword evidence="6" id="KW-0539">Nucleus</keyword>
<dbReference type="Pfam" id="PF00172">
    <property type="entry name" value="Zn_clus"/>
    <property type="match status" value="1"/>
</dbReference>
<dbReference type="InterPro" id="IPR052360">
    <property type="entry name" value="Transcr_Regulatory_Proteins"/>
</dbReference>
<proteinExistence type="predicted"/>
<evidence type="ECO:0000256" key="2">
    <source>
        <dbReference type="ARBA" id="ARBA00022833"/>
    </source>
</evidence>
<dbReference type="SMART" id="SM00066">
    <property type="entry name" value="GAL4"/>
    <property type="match status" value="1"/>
</dbReference>
<dbReference type="AlphaFoldDB" id="A0A8H2ZYC3"/>
<evidence type="ECO:0000256" key="4">
    <source>
        <dbReference type="ARBA" id="ARBA00023125"/>
    </source>
</evidence>
<dbReference type="GO" id="GO:0003677">
    <property type="term" value="F:DNA binding"/>
    <property type="evidence" value="ECO:0007669"/>
    <property type="project" value="UniProtKB-KW"/>
</dbReference>
<dbReference type="PANTHER" id="PTHR36206:SF12">
    <property type="entry name" value="ASPERCRYPTIN BIOSYNTHESIS CLUSTER-SPECIFIC TRANSCRIPTION REGULATOR ATNN-RELATED"/>
    <property type="match status" value="1"/>
</dbReference>
<keyword evidence="3" id="KW-0805">Transcription regulation</keyword>
<reference evidence="8" key="1">
    <citation type="submission" date="2020-10" db="EMBL/GenBank/DDBJ databases">
        <authorList>
            <person name="Kusch S."/>
        </authorList>
    </citation>
    <scope>NUCLEOTIDE SEQUENCE</scope>
    <source>
        <strain evidence="8">SwB9</strain>
    </source>
</reference>
<protein>
    <submittedName>
        <fullName evidence="8">34a17c56-34bc-4977-b6df-1579eb10a3c7</fullName>
    </submittedName>
</protein>
<gene>
    <name evidence="8" type="ORF">SCLTRI_LOCUS10350</name>
</gene>
<evidence type="ECO:0000256" key="6">
    <source>
        <dbReference type="ARBA" id="ARBA00023242"/>
    </source>
</evidence>
<dbReference type="CDD" id="cd00067">
    <property type="entry name" value="GAL4"/>
    <property type="match status" value="1"/>
</dbReference>
<dbReference type="PROSITE" id="PS50048">
    <property type="entry name" value="ZN2_CY6_FUNGAL_2"/>
    <property type="match status" value="1"/>
</dbReference>
<keyword evidence="9" id="KW-1185">Reference proteome</keyword>
<name>A0A8H2ZYC3_9HELO</name>
<comment type="caution">
    <text evidence="8">The sequence shown here is derived from an EMBL/GenBank/DDBJ whole genome shotgun (WGS) entry which is preliminary data.</text>
</comment>
<dbReference type="SUPFAM" id="SSF57701">
    <property type="entry name" value="Zn2/Cys6 DNA-binding domain"/>
    <property type="match status" value="1"/>
</dbReference>
<feature type="domain" description="Zn(2)-C6 fungal-type" evidence="7">
    <location>
        <begin position="17"/>
        <end position="45"/>
    </location>
</feature>
<organism evidence="8 9">
    <name type="scientific">Sclerotinia trifoliorum</name>
    <dbReference type="NCBI Taxonomy" id="28548"/>
    <lineage>
        <taxon>Eukaryota</taxon>
        <taxon>Fungi</taxon>
        <taxon>Dikarya</taxon>
        <taxon>Ascomycota</taxon>
        <taxon>Pezizomycotina</taxon>
        <taxon>Leotiomycetes</taxon>
        <taxon>Helotiales</taxon>
        <taxon>Sclerotiniaceae</taxon>
        <taxon>Sclerotinia</taxon>
    </lineage>
</organism>
<dbReference type="Proteomes" id="UP000624404">
    <property type="component" value="Unassembled WGS sequence"/>
</dbReference>
<keyword evidence="1" id="KW-0479">Metal-binding</keyword>
<evidence type="ECO:0000313" key="8">
    <source>
        <dbReference type="EMBL" id="CAD6455936.1"/>
    </source>
</evidence>
<keyword evidence="5" id="KW-0804">Transcription</keyword>
<evidence type="ECO:0000256" key="5">
    <source>
        <dbReference type="ARBA" id="ARBA00023163"/>
    </source>
</evidence>
<accession>A0A8H2ZYC3</accession>
<evidence type="ECO:0000313" key="9">
    <source>
        <dbReference type="Proteomes" id="UP000624404"/>
    </source>
</evidence>
<dbReference type="InterPro" id="IPR036864">
    <property type="entry name" value="Zn2-C6_fun-type_DNA-bd_sf"/>
</dbReference>
<evidence type="ECO:0000259" key="7">
    <source>
        <dbReference type="PROSITE" id="PS50048"/>
    </source>
</evidence>
<dbReference type="InterPro" id="IPR001138">
    <property type="entry name" value="Zn2Cys6_DnaBD"/>
</dbReference>
<dbReference type="OrthoDB" id="2593732at2759"/>
<evidence type="ECO:0000256" key="1">
    <source>
        <dbReference type="ARBA" id="ARBA00022723"/>
    </source>
</evidence>
<dbReference type="PANTHER" id="PTHR36206">
    <property type="entry name" value="ASPERCRYPTIN BIOSYNTHESIS CLUSTER-SPECIFIC TRANSCRIPTION REGULATOR ATNN-RELATED"/>
    <property type="match status" value="1"/>
</dbReference>
<dbReference type="Gene3D" id="4.10.240.10">
    <property type="entry name" value="Zn(2)-C6 fungal-type DNA-binding domain"/>
    <property type="match status" value="1"/>
</dbReference>
<dbReference type="EMBL" id="CAJHIA010000037">
    <property type="protein sequence ID" value="CAD6455936.1"/>
    <property type="molecule type" value="Genomic_DNA"/>
</dbReference>
<keyword evidence="4" id="KW-0238">DNA-binding</keyword>
<keyword evidence="2" id="KW-0862">Zinc</keyword>
<dbReference type="GO" id="GO:0000981">
    <property type="term" value="F:DNA-binding transcription factor activity, RNA polymerase II-specific"/>
    <property type="evidence" value="ECO:0007669"/>
    <property type="project" value="InterPro"/>
</dbReference>
<dbReference type="GO" id="GO:0008270">
    <property type="term" value="F:zinc ion binding"/>
    <property type="evidence" value="ECO:0007669"/>
    <property type="project" value="InterPro"/>
</dbReference>
<sequence length="391" mass="43700">MANTVRKKAWRPKSKTGCLTCRTRRVKCGEEKPQCLRYTKTGRKCDAYDPDRPEMSSTGLARRAIDESSPIASSIASPTASIIAISSPVVLSQSSGTVSFCRVVTPILPFAMQTSFTRPMQGNYQAAFAHLNNYPNGDSESSLTLEFIRSELLPLFGALDIQTTTILPTSRVMMTGSIIFDFRTQTSIPDRISSLNEAKYHLQNHEILEYHRSVTKNYSLDMAEKGDAVRSNGMNAMMKENRRYALQLEQWCTFELMASLAESLLKSYGDSRMENGPVCSFNTVIIPSLVFVVYKCRDPSIRRKAHALLSSSFRQEGLWDSEFASGIGKWSIDKEEKGLENISRAEEVLGSSRIVVSKTASLGRRRALIKFRQGSRGNAGDLDLQEELIVW</sequence>
<evidence type="ECO:0000256" key="3">
    <source>
        <dbReference type="ARBA" id="ARBA00023015"/>
    </source>
</evidence>